<dbReference type="GO" id="GO:0008168">
    <property type="term" value="F:methyltransferase activity"/>
    <property type="evidence" value="ECO:0007669"/>
    <property type="project" value="UniProtKB-KW"/>
</dbReference>
<dbReference type="Proteomes" id="UP000297949">
    <property type="component" value="Unassembled WGS sequence"/>
</dbReference>
<evidence type="ECO:0000313" key="2">
    <source>
        <dbReference type="Proteomes" id="UP000297949"/>
    </source>
</evidence>
<comment type="caution">
    <text evidence="1">The sequence shown here is derived from an EMBL/GenBank/DDBJ whole genome shotgun (WGS) entry which is preliminary data.</text>
</comment>
<organism evidence="1 2">
    <name type="scientific">Salmonella enterica subsp. enterica serovar Poona</name>
    <dbReference type="NCBI Taxonomy" id="436295"/>
    <lineage>
        <taxon>Bacteria</taxon>
        <taxon>Pseudomonadati</taxon>
        <taxon>Pseudomonadota</taxon>
        <taxon>Gammaproteobacteria</taxon>
        <taxon>Enterobacterales</taxon>
        <taxon>Enterobacteriaceae</taxon>
        <taxon>Salmonella</taxon>
    </lineage>
</organism>
<proteinExistence type="predicted"/>
<evidence type="ECO:0000313" key="1">
    <source>
        <dbReference type="EMBL" id="TGC79243.1"/>
    </source>
</evidence>
<sequence length="25" mass="2910">TDVKPIIGQRTGKNDKTHWIIFVKD</sequence>
<gene>
    <name evidence="1" type="ORF">C9E99_09350</name>
</gene>
<dbReference type="GO" id="GO:0032259">
    <property type="term" value="P:methylation"/>
    <property type="evidence" value="ECO:0007669"/>
    <property type="project" value="UniProtKB-KW"/>
</dbReference>
<keyword evidence="1" id="KW-0489">Methyltransferase</keyword>
<name>A0A659Q2J3_SALET</name>
<feature type="non-terminal residue" evidence="1">
    <location>
        <position position="1"/>
    </location>
</feature>
<keyword evidence="1" id="KW-0808">Transferase</keyword>
<dbReference type="AlphaFoldDB" id="A0A659Q2J3"/>
<protein>
    <submittedName>
        <fullName evidence="1">SAM-dependent methyltransferase</fullName>
    </submittedName>
</protein>
<reference evidence="1 2" key="1">
    <citation type="submission" date="2018-03" db="EMBL/GenBank/DDBJ databases">
        <title>Non-Typhoidal Salmonella genome sequencing and assembly.</title>
        <authorList>
            <person name="Matchawe C."/>
        </authorList>
    </citation>
    <scope>NUCLEOTIDE SEQUENCE [LARGE SCALE GENOMIC DNA]</scope>
    <source>
        <strain evidence="1 2">34de</strain>
    </source>
</reference>
<dbReference type="EMBL" id="PYKD01000099">
    <property type="protein sequence ID" value="TGC79243.1"/>
    <property type="molecule type" value="Genomic_DNA"/>
</dbReference>
<accession>A0A659Q2J3</accession>